<dbReference type="GO" id="GO:0015572">
    <property type="term" value="F:N-acetylglucosamine transmembrane transporter activity"/>
    <property type="evidence" value="ECO:0007669"/>
    <property type="project" value="InterPro"/>
</dbReference>
<dbReference type="InterPro" id="IPR018113">
    <property type="entry name" value="PTrfase_EIIB_Cys"/>
</dbReference>
<dbReference type="PROSITE" id="PS01035">
    <property type="entry name" value="PTS_EIIB_TYPE_1_CYS"/>
    <property type="match status" value="1"/>
</dbReference>
<keyword evidence="5" id="KW-0808">Transferase</keyword>
<dbReference type="PANTHER" id="PTHR30009:SF4">
    <property type="entry name" value="PTS SYSTEM N-ACETYLGLUCOSAMINE-SPECIFIC EIICBA COMPONENT"/>
    <property type="match status" value="1"/>
</dbReference>
<comment type="caution">
    <text evidence="15">The sequence shown here is derived from an EMBL/GenBank/DDBJ whole genome shotgun (WGS) entry which is preliminary data.</text>
</comment>
<feature type="transmembrane region" description="Helical" evidence="12">
    <location>
        <begin position="159"/>
        <end position="181"/>
    </location>
</feature>
<name>A0A2T3GBC9_9BIFI</name>
<evidence type="ECO:0000256" key="5">
    <source>
        <dbReference type="ARBA" id="ARBA00022679"/>
    </source>
</evidence>
<reference evidence="15 16" key="2">
    <citation type="submission" date="2018-03" db="EMBL/GenBank/DDBJ databases">
        <title>The comparative genomics of Bifidobacterium callitrichos reflects dietary carbohydrate utilization within the common marmoset gut.</title>
        <authorList>
            <person name="Rani A."/>
        </authorList>
    </citation>
    <scope>NUCLEOTIDE SEQUENCE [LARGE SCALE GENOMIC DNA]</scope>
    <source>
        <strain evidence="15 16">UMA51805</strain>
    </source>
</reference>
<dbReference type="NCBIfam" id="TIGR00826">
    <property type="entry name" value="EIIB_glc"/>
    <property type="match status" value="1"/>
</dbReference>
<dbReference type="InterPro" id="IPR003352">
    <property type="entry name" value="PTS_EIIC"/>
</dbReference>
<dbReference type="Pfam" id="PF00367">
    <property type="entry name" value="PTS_EIIB"/>
    <property type="match status" value="1"/>
</dbReference>
<dbReference type="InterPro" id="IPR001996">
    <property type="entry name" value="PTS_IIB_1"/>
</dbReference>
<feature type="transmembrane region" description="Helical" evidence="12">
    <location>
        <begin position="257"/>
        <end position="283"/>
    </location>
</feature>
<evidence type="ECO:0000256" key="11">
    <source>
        <dbReference type="PROSITE-ProRule" id="PRU00421"/>
    </source>
</evidence>
<keyword evidence="9 12" id="KW-1133">Transmembrane helix</keyword>
<feature type="transmembrane region" description="Helical" evidence="12">
    <location>
        <begin position="372"/>
        <end position="390"/>
    </location>
</feature>
<keyword evidence="16" id="KW-1185">Reference proteome</keyword>
<evidence type="ECO:0000259" key="13">
    <source>
        <dbReference type="PROSITE" id="PS51098"/>
    </source>
</evidence>
<feature type="transmembrane region" description="Helical" evidence="12">
    <location>
        <begin position="52"/>
        <end position="71"/>
    </location>
</feature>
<keyword evidence="8" id="KW-0418">Kinase</keyword>
<feature type="transmembrane region" description="Helical" evidence="12">
    <location>
        <begin position="295"/>
        <end position="312"/>
    </location>
</feature>
<keyword evidence="4" id="KW-0762">Sugar transport</keyword>
<dbReference type="Pfam" id="PF02378">
    <property type="entry name" value="PTS_EIIC"/>
    <property type="match status" value="1"/>
</dbReference>
<feature type="transmembrane region" description="Helical" evidence="12">
    <location>
        <begin position="12"/>
        <end position="32"/>
    </location>
</feature>
<accession>A0A2T3GBC9</accession>
<sequence length="510" mass="54229">MKAYVQRLGRALMLPVACLPAAALFLGIGYWIDPSGWGGGNVIAAYLCKTGSAILDNLGLLFAVGVAIGMARERDGASALSGLVGFMTITTIMGSASMFLGFDPETVDTAHPAFAAGAIGNKNVFFGIMVGCVAGALYNKFHKTKLPDFLAFFSGRRCVPILTAAVMSIVSLVLLFIWPLIYNGLVAFGESIMGLGALGAGIYAFFNRLLIPTGLHHALNNVFWFNLAGINDIGKFWGSGDPANGAVIASGWGFHPFGTYVTGIYQAGFFPIMMFGLPAGAFAIYRNAKPQNKKAVGSLMLAGGLAAFLTGVTEPLEFSFMFAAFPLYVVHAFLTALSVFIAAAFQWIAGFNFSAGFIDWFLSLRVPAANMPYMLIVQGLVFAVIYYFVFDFMIKKFNLKTPGRGDDDESVSSAAFEDAPGAGAAAKGDKDSVLAAKLYELLGGKANVVDIENCTTRLRMGVNDTSKVDVDAIRKLVPGVKVLDAKNIQVIVGTQVQAVCDAMTDIHRKA</sequence>
<evidence type="ECO:0000313" key="15">
    <source>
        <dbReference type="EMBL" id="PST46796.1"/>
    </source>
</evidence>
<evidence type="ECO:0000256" key="1">
    <source>
        <dbReference type="ARBA" id="ARBA00004651"/>
    </source>
</evidence>
<dbReference type="PROSITE" id="PS51098">
    <property type="entry name" value="PTS_EIIB_TYPE_1"/>
    <property type="match status" value="1"/>
</dbReference>
<protein>
    <submittedName>
        <fullName evidence="15">PTS N-acetylglucosamine transporter subunit IIABC</fullName>
    </submittedName>
</protein>
<keyword evidence="6" id="KW-0598">Phosphotransferase system</keyword>
<dbReference type="NCBIfam" id="TIGR01998">
    <property type="entry name" value="PTS-II-BC-nag"/>
    <property type="match status" value="1"/>
</dbReference>
<evidence type="ECO:0000313" key="16">
    <source>
        <dbReference type="Proteomes" id="UP000240228"/>
    </source>
</evidence>
<feature type="transmembrane region" description="Helical" evidence="12">
    <location>
        <begin position="114"/>
        <end position="138"/>
    </location>
</feature>
<feature type="domain" description="PTS EIIC type-1" evidence="14">
    <location>
        <begin position="1"/>
        <end position="406"/>
    </location>
</feature>
<evidence type="ECO:0000256" key="9">
    <source>
        <dbReference type="ARBA" id="ARBA00022989"/>
    </source>
</evidence>
<dbReference type="GO" id="GO:0009401">
    <property type="term" value="P:phosphoenolpyruvate-dependent sugar phosphotransferase system"/>
    <property type="evidence" value="ECO:0007669"/>
    <property type="project" value="UniProtKB-KW"/>
</dbReference>
<evidence type="ECO:0000256" key="6">
    <source>
        <dbReference type="ARBA" id="ARBA00022683"/>
    </source>
</evidence>
<feature type="active site" description="Phosphocysteine intermediate; for EIIB activity" evidence="11">
    <location>
        <position position="454"/>
    </location>
</feature>
<dbReference type="SUPFAM" id="SSF55604">
    <property type="entry name" value="Glucose permease domain IIB"/>
    <property type="match status" value="1"/>
</dbReference>
<dbReference type="CDD" id="cd00212">
    <property type="entry name" value="PTS_IIB_glc"/>
    <property type="match status" value="1"/>
</dbReference>
<evidence type="ECO:0000256" key="7">
    <source>
        <dbReference type="ARBA" id="ARBA00022692"/>
    </source>
</evidence>
<evidence type="ECO:0000259" key="14">
    <source>
        <dbReference type="PROSITE" id="PS51103"/>
    </source>
</evidence>
<dbReference type="GO" id="GO:0015764">
    <property type="term" value="P:N-acetylglucosamine transport"/>
    <property type="evidence" value="ECO:0007669"/>
    <property type="project" value="TreeGrafter"/>
</dbReference>
<keyword evidence="7 12" id="KW-0812">Transmembrane</keyword>
<evidence type="ECO:0000256" key="3">
    <source>
        <dbReference type="ARBA" id="ARBA00022475"/>
    </source>
</evidence>
<dbReference type="GO" id="GO:0008982">
    <property type="term" value="F:protein-N(PI)-phosphohistidine-sugar phosphotransferase activity"/>
    <property type="evidence" value="ECO:0007669"/>
    <property type="project" value="InterPro"/>
</dbReference>
<dbReference type="RefSeq" id="WP_107043780.1">
    <property type="nucleotide sequence ID" value="NZ_NWTX01000004.1"/>
</dbReference>
<gene>
    <name evidence="15" type="ORF">CPA40_03800</name>
</gene>
<dbReference type="GO" id="GO:0016301">
    <property type="term" value="F:kinase activity"/>
    <property type="evidence" value="ECO:0007669"/>
    <property type="project" value="UniProtKB-KW"/>
</dbReference>
<dbReference type="Proteomes" id="UP000240228">
    <property type="component" value="Unassembled WGS sequence"/>
</dbReference>
<dbReference type="PANTHER" id="PTHR30009">
    <property type="entry name" value="CYTOCHROME C-TYPE SYNTHESIS PROTEIN AND PTS TRANSMEMBRANE COMPONENT"/>
    <property type="match status" value="1"/>
</dbReference>
<evidence type="ECO:0000256" key="4">
    <source>
        <dbReference type="ARBA" id="ARBA00022597"/>
    </source>
</evidence>
<feature type="domain" description="PTS EIIB type-1" evidence="13">
    <location>
        <begin position="432"/>
        <end position="510"/>
    </location>
</feature>
<dbReference type="InterPro" id="IPR036878">
    <property type="entry name" value="Glu_permease_IIB"/>
</dbReference>
<dbReference type="PROSITE" id="PS51103">
    <property type="entry name" value="PTS_EIIC_TYPE_1"/>
    <property type="match status" value="1"/>
</dbReference>
<comment type="subcellular location">
    <subcellularLocation>
        <location evidence="1">Cell membrane</location>
        <topology evidence="1">Multi-pass membrane protein</topology>
    </subcellularLocation>
</comment>
<dbReference type="Gene3D" id="3.30.1360.60">
    <property type="entry name" value="Glucose permease domain IIB"/>
    <property type="match status" value="1"/>
</dbReference>
<dbReference type="GO" id="GO:0019866">
    <property type="term" value="C:organelle inner membrane"/>
    <property type="evidence" value="ECO:0007669"/>
    <property type="project" value="InterPro"/>
</dbReference>
<keyword evidence="2" id="KW-0813">Transport</keyword>
<evidence type="ECO:0000256" key="2">
    <source>
        <dbReference type="ARBA" id="ARBA00022448"/>
    </source>
</evidence>
<feature type="transmembrane region" description="Helical" evidence="12">
    <location>
        <begin position="83"/>
        <end position="102"/>
    </location>
</feature>
<feature type="transmembrane region" description="Helical" evidence="12">
    <location>
        <begin position="187"/>
        <end position="206"/>
    </location>
</feature>
<dbReference type="AlphaFoldDB" id="A0A2T3GBC9"/>
<dbReference type="GO" id="GO:0005886">
    <property type="term" value="C:plasma membrane"/>
    <property type="evidence" value="ECO:0007669"/>
    <property type="project" value="UniProtKB-SubCell"/>
</dbReference>
<dbReference type="InterPro" id="IPR010974">
    <property type="entry name" value="PTS_IIBC_nag"/>
</dbReference>
<dbReference type="InterPro" id="IPR050429">
    <property type="entry name" value="PTS_Glucose_EIICBA"/>
</dbReference>
<reference evidence="16" key="1">
    <citation type="submission" date="2017-09" db="EMBL/GenBank/DDBJ databases">
        <authorList>
            <person name="Sela D.A."/>
            <person name="Albert K."/>
        </authorList>
    </citation>
    <scope>NUCLEOTIDE SEQUENCE [LARGE SCALE GENOMIC DNA]</scope>
    <source>
        <strain evidence="16">UMA51805</strain>
    </source>
</reference>
<evidence type="ECO:0000256" key="10">
    <source>
        <dbReference type="ARBA" id="ARBA00023136"/>
    </source>
</evidence>
<feature type="transmembrane region" description="Helical" evidence="12">
    <location>
        <begin position="318"/>
        <end position="340"/>
    </location>
</feature>
<dbReference type="EMBL" id="NWTX01000004">
    <property type="protein sequence ID" value="PST46796.1"/>
    <property type="molecule type" value="Genomic_DNA"/>
</dbReference>
<dbReference type="GO" id="GO:0090563">
    <property type="term" value="F:protein-phosphocysteine-sugar phosphotransferase activity"/>
    <property type="evidence" value="ECO:0007669"/>
    <property type="project" value="TreeGrafter"/>
</dbReference>
<proteinExistence type="predicted"/>
<keyword evidence="3" id="KW-1003">Cell membrane</keyword>
<organism evidence="15 16">
    <name type="scientific">Bifidobacterium callitrichos</name>
    <dbReference type="NCBI Taxonomy" id="762209"/>
    <lineage>
        <taxon>Bacteria</taxon>
        <taxon>Bacillati</taxon>
        <taxon>Actinomycetota</taxon>
        <taxon>Actinomycetes</taxon>
        <taxon>Bifidobacteriales</taxon>
        <taxon>Bifidobacteriaceae</taxon>
        <taxon>Bifidobacterium</taxon>
    </lineage>
</organism>
<dbReference type="InterPro" id="IPR013013">
    <property type="entry name" value="PTS_EIIC_1"/>
</dbReference>
<evidence type="ECO:0000256" key="8">
    <source>
        <dbReference type="ARBA" id="ARBA00022777"/>
    </source>
</evidence>
<evidence type="ECO:0000256" key="12">
    <source>
        <dbReference type="SAM" id="Phobius"/>
    </source>
</evidence>
<keyword evidence="10 12" id="KW-0472">Membrane</keyword>